<dbReference type="AlphaFoldDB" id="A0A0E9LSZ3"/>
<evidence type="ECO:0000313" key="1">
    <source>
        <dbReference type="EMBL" id="GAO27965.1"/>
    </source>
</evidence>
<evidence type="ECO:0000313" key="2">
    <source>
        <dbReference type="Proteomes" id="UP000032900"/>
    </source>
</evidence>
<sequence>MDLYFLNKKALLVPTPGQTEQGYLAIFHQKTHAFVPQHKLLNLEWEKTATRLSGPISENLPDNPLLQVALDTLTSDPLSY</sequence>
<keyword evidence="2" id="KW-1185">Reference proteome</keyword>
<accession>A0A0E9LSZ3</accession>
<dbReference type="STRING" id="1236989.JCM15548_15"/>
<reference evidence="1 2" key="1">
    <citation type="journal article" date="2015" name="Microbes Environ.">
        <title>Distribution and evolution of nitrogen fixation genes in the phylum bacteroidetes.</title>
        <authorList>
            <person name="Inoue J."/>
            <person name="Oshima K."/>
            <person name="Suda W."/>
            <person name="Sakamoto M."/>
            <person name="Iino T."/>
            <person name="Noda S."/>
            <person name="Hongoh Y."/>
            <person name="Hattori M."/>
            <person name="Ohkuma M."/>
        </authorList>
    </citation>
    <scope>NUCLEOTIDE SEQUENCE [LARGE SCALE GENOMIC DNA]</scope>
    <source>
        <strain evidence="1">JCM 15548</strain>
    </source>
</reference>
<comment type="caution">
    <text evidence="1">The sequence shown here is derived from an EMBL/GenBank/DDBJ whole genome shotgun (WGS) entry which is preliminary data.</text>
</comment>
<organism evidence="1 2">
    <name type="scientific">Geofilum rubicundum JCM 15548</name>
    <dbReference type="NCBI Taxonomy" id="1236989"/>
    <lineage>
        <taxon>Bacteria</taxon>
        <taxon>Pseudomonadati</taxon>
        <taxon>Bacteroidota</taxon>
        <taxon>Bacteroidia</taxon>
        <taxon>Marinilabiliales</taxon>
        <taxon>Marinilabiliaceae</taxon>
        <taxon>Geofilum</taxon>
    </lineage>
</organism>
<gene>
    <name evidence="1" type="ORF">JCM15548_15</name>
</gene>
<protein>
    <submittedName>
        <fullName evidence="1">Uncharacterized protein</fullName>
    </submittedName>
</protein>
<dbReference type="EMBL" id="BAZW01000001">
    <property type="protein sequence ID" value="GAO27965.1"/>
    <property type="molecule type" value="Genomic_DNA"/>
</dbReference>
<name>A0A0E9LSZ3_9BACT</name>
<proteinExistence type="predicted"/>
<dbReference type="Proteomes" id="UP000032900">
    <property type="component" value="Unassembled WGS sequence"/>
</dbReference>